<organism evidence="4 5">
    <name type="scientific">Aurantiacibacter xanthus</name>
    <dbReference type="NCBI Taxonomy" id="1784712"/>
    <lineage>
        <taxon>Bacteria</taxon>
        <taxon>Pseudomonadati</taxon>
        <taxon>Pseudomonadota</taxon>
        <taxon>Alphaproteobacteria</taxon>
        <taxon>Sphingomonadales</taxon>
        <taxon>Erythrobacteraceae</taxon>
        <taxon>Aurantiacibacter</taxon>
    </lineage>
</organism>
<evidence type="ECO:0000256" key="2">
    <source>
        <dbReference type="ARBA" id="ARBA00022840"/>
    </source>
</evidence>
<dbReference type="PANTHER" id="PTHR43514:SF4">
    <property type="entry name" value="ABC TRANSPORTER I FAMILY MEMBER 10"/>
    <property type="match status" value="1"/>
</dbReference>
<keyword evidence="1" id="KW-0547">Nucleotide-binding</keyword>
<dbReference type="SMART" id="SM00382">
    <property type="entry name" value="AAA"/>
    <property type="match status" value="1"/>
</dbReference>
<keyword evidence="2 4" id="KW-0067">ATP-binding</keyword>
<dbReference type="PANTHER" id="PTHR43514">
    <property type="entry name" value="ABC TRANSPORTER I FAMILY MEMBER 10"/>
    <property type="match status" value="1"/>
</dbReference>
<dbReference type="GO" id="GO:0005524">
    <property type="term" value="F:ATP binding"/>
    <property type="evidence" value="ECO:0007669"/>
    <property type="project" value="UniProtKB-KW"/>
</dbReference>
<dbReference type="InterPro" id="IPR027417">
    <property type="entry name" value="P-loop_NTPase"/>
</dbReference>
<dbReference type="Gene3D" id="3.40.50.300">
    <property type="entry name" value="P-loop containing nucleotide triphosphate hydrolases"/>
    <property type="match status" value="1"/>
</dbReference>
<evidence type="ECO:0000256" key="1">
    <source>
        <dbReference type="ARBA" id="ARBA00022741"/>
    </source>
</evidence>
<dbReference type="EMBL" id="QXFM01000135">
    <property type="protein sequence ID" value="RIV81611.1"/>
    <property type="molecule type" value="Genomic_DNA"/>
</dbReference>
<dbReference type="GO" id="GO:0016887">
    <property type="term" value="F:ATP hydrolysis activity"/>
    <property type="evidence" value="ECO:0007669"/>
    <property type="project" value="InterPro"/>
</dbReference>
<protein>
    <submittedName>
        <fullName evidence="4">ATP-binding cassette domain-containing protein</fullName>
    </submittedName>
</protein>
<feature type="domain" description="ABC transporter" evidence="3">
    <location>
        <begin position="1"/>
        <end position="206"/>
    </location>
</feature>
<proteinExistence type="predicted"/>
<evidence type="ECO:0000313" key="4">
    <source>
        <dbReference type="EMBL" id="RIV81611.1"/>
    </source>
</evidence>
<accession>A0A3A1P1E3</accession>
<dbReference type="InterPro" id="IPR050334">
    <property type="entry name" value="Molybdenum_import_ModC"/>
</dbReference>
<dbReference type="PROSITE" id="PS50893">
    <property type="entry name" value="ABC_TRANSPORTER_2"/>
    <property type="match status" value="1"/>
</dbReference>
<comment type="caution">
    <text evidence="4">The sequence shown here is derived from an EMBL/GenBank/DDBJ whole genome shotgun (WGS) entry which is preliminary data.</text>
</comment>
<dbReference type="InterPro" id="IPR003593">
    <property type="entry name" value="AAA+_ATPase"/>
</dbReference>
<sequence>MSFEVRLRLSLGEAEIAADFASEARLTALVGPSGAGKTSVLNAIAGLLRPHEGRVVAAGEVLFDSAQRIDLAPEARRAGYVFQDGRLFPHMSVRANLAYGERLALPAERWITRDEVAGLLDIGDLLDRRTANLSGGEVRRVAIARALLAAPRFLLLDEPTASLDAARAEALLGLIERIRDAIGVPILLVSHSRAEVERLAGQVVEMG</sequence>
<evidence type="ECO:0000313" key="5">
    <source>
        <dbReference type="Proteomes" id="UP000265366"/>
    </source>
</evidence>
<dbReference type="Pfam" id="PF00005">
    <property type="entry name" value="ABC_tran"/>
    <property type="match status" value="1"/>
</dbReference>
<dbReference type="RefSeq" id="WP_119594165.1">
    <property type="nucleotide sequence ID" value="NZ_QXFM01000135.1"/>
</dbReference>
<dbReference type="SUPFAM" id="SSF52540">
    <property type="entry name" value="P-loop containing nucleoside triphosphate hydrolases"/>
    <property type="match status" value="1"/>
</dbReference>
<gene>
    <name evidence="4" type="ORF">D2V17_16985</name>
</gene>
<dbReference type="InterPro" id="IPR003439">
    <property type="entry name" value="ABC_transporter-like_ATP-bd"/>
</dbReference>
<reference evidence="4 5" key="1">
    <citation type="submission" date="2018-08" db="EMBL/GenBank/DDBJ databases">
        <title>Erythrobacter zhengii sp.nov., a bacterium isolated from deep-sea sediment.</title>
        <authorList>
            <person name="Fang C."/>
            <person name="Wu Y.-H."/>
            <person name="Sun C."/>
            <person name="Wang H."/>
            <person name="Cheng H."/>
            <person name="Meng F.-X."/>
            <person name="Wang C.-S."/>
            <person name="Xu X.-W."/>
        </authorList>
    </citation>
    <scope>NUCLEOTIDE SEQUENCE [LARGE SCALE GENOMIC DNA]</scope>
    <source>
        <strain evidence="4 5">CCTCC AB 2015396</strain>
    </source>
</reference>
<dbReference type="AlphaFoldDB" id="A0A3A1P1E3"/>
<keyword evidence="5" id="KW-1185">Reference proteome</keyword>
<name>A0A3A1P1E3_9SPHN</name>
<dbReference type="Proteomes" id="UP000265366">
    <property type="component" value="Unassembled WGS sequence"/>
</dbReference>
<dbReference type="OrthoDB" id="9802264at2"/>
<evidence type="ECO:0000259" key="3">
    <source>
        <dbReference type="PROSITE" id="PS50893"/>
    </source>
</evidence>